<dbReference type="Pfam" id="PF14016">
    <property type="entry name" value="DUF4232"/>
    <property type="match status" value="1"/>
</dbReference>
<feature type="domain" description="DUF4232" evidence="3">
    <location>
        <begin position="55"/>
        <end position="193"/>
    </location>
</feature>
<feature type="signal peptide" evidence="2">
    <location>
        <begin position="1"/>
        <end position="24"/>
    </location>
</feature>
<dbReference type="Proteomes" id="UP001501570">
    <property type="component" value="Unassembled WGS sequence"/>
</dbReference>
<reference evidence="5" key="1">
    <citation type="journal article" date="2019" name="Int. J. Syst. Evol. Microbiol.">
        <title>The Global Catalogue of Microorganisms (GCM) 10K type strain sequencing project: providing services to taxonomists for standard genome sequencing and annotation.</title>
        <authorList>
            <consortium name="The Broad Institute Genomics Platform"/>
            <consortium name="The Broad Institute Genome Sequencing Center for Infectious Disease"/>
            <person name="Wu L."/>
            <person name="Ma J."/>
        </authorList>
    </citation>
    <scope>NUCLEOTIDE SEQUENCE [LARGE SCALE GENOMIC DNA]</scope>
    <source>
        <strain evidence="5">JCM 18304</strain>
    </source>
</reference>
<name>A0ABP9SW61_9ACTN</name>
<dbReference type="InterPro" id="IPR025326">
    <property type="entry name" value="DUF4232"/>
</dbReference>
<evidence type="ECO:0000313" key="4">
    <source>
        <dbReference type="EMBL" id="GAA5202268.1"/>
    </source>
</evidence>
<organism evidence="4 5">
    <name type="scientific">Rugosimonospora acidiphila</name>
    <dbReference type="NCBI Taxonomy" id="556531"/>
    <lineage>
        <taxon>Bacteria</taxon>
        <taxon>Bacillati</taxon>
        <taxon>Actinomycetota</taxon>
        <taxon>Actinomycetes</taxon>
        <taxon>Micromonosporales</taxon>
        <taxon>Micromonosporaceae</taxon>
        <taxon>Rugosimonospora</taxon>
    </lineage>
</organism>
<keyword evidence="2" id="KW-0732">Signal</keyword>
<feature type="region of interest" description="Disordered" evidence="1">
    <location>
        <begin position="24"/>
        <end position="49"/>
    </location>
</feature>
<evidence type="ECO:0000256" key="2">
    <source>
        <dbReference type="SAM" id="SignalP"/>
    </source>
</evidence>
<keyword evidence="5" id="KW-1185">Reference proteome</keyword>
<dbReference type="PROSITE" id="PS51257">
    <property type="entry name" value="PROKAR_LIPOPROTEIN"/>
    <property type="match status" value="1"/>
</dbReference>
<evidence type="ECO:0000259" key="3">
    <source>
        <dbReference type="Pfam" id="PF14016"/>
    </source>
</evidence>
<sequence length="214" mass="21062">MTVYRRTTGIALLALAAAATASCAGQVGPDPTRPGPTSSGAAAGAVGPTATATDCPGSGLAVTAGVPDAAMGLRALAIDLTNCGSRPYTVNGYPTVRVLDDGRKPLDVRTSHGASAITTDNGITASPAPVTLAPGQRATATLVWRNLVTDATVVATRGTYLEIVPAPGEPAQTVAPHDGIDLGNTGMLGVGAWAAARPTATASAQPASAEPAIE</sequence>
<dbReference type="EMBL" id="BAABJQ010000061">
    <property type="protein sequence ID" value="GAA5202268.1"/>
    <property type="molecule type" value="Genomic_DNA"/>
</dbReference>
<accession>A0ABP9SW61</accession>
<evidence type="ECO:0000313" key="5">
    <source>
        <dbReference type="Proteomes" id="UP001501570"/>
    </source>
</evidence>
<gene>
    <name evidence="4" type="ORF">GCM10023322_83880</name>
</gene>
<evidence type="ECO:0000256" key="1">
    <source>
        <dbReference type="SAM" id="MobiDB-lite"/>
    </source>
</evidence>
<proteinExistence type="predicted"/>
<dbReference type="RefSeq" id="WP_345639353.1">
    <property type="nucleotide sequence ID" value="NZ_BAABJQ010000061.1"/>
</dbReference>
<comment type="caution">
    <text evidence="4">The sequence shown here is derived from an EMBL/GenBank/DDBJ whole genome shotgun (WGS) entry which is preliminary data.</text>
</comment>
<protein>
    <recommendedName>
        <fullName evidence="3">DUF4232 domain-containing protein</fullName>
    </recommendedName>
</protein>
<feature type="compositionally biased region" description="Low complexity" evidence="1">
    <location>
        <begin position="35"/>
        <end position="49"/>
    </location>
</feature>
<feature type="chain" id="PRO_5047044411" description="DUF4232 domain-containing protein" evidence="2">
    <location>
        <begin position="25"/>
        <end position="214"/>
    </location>
</feature>